<keyword evidence="2" id="KW-1133">Transmembrane helix</keyword>
<keyword evidence="2" id="KW-0472">Membrane</keyword>
<feature type="compositionally biased region" description="Basic and acidic residues" evidence="1">
    <location>
        <begin position="51"/>
        <end position="69"/>
    </location>
</feature>
<feature type="transmembrane region" description="Helical" evidence="2">
    <location>
        <begin position="12"/>
        <end position="32"/>
    </location>
</feature>
<evidence type="ECO:0000313" key="4">
    <source>
        <dbReference type="Proteomes" id="UP000199695"/>
    </source>
</evidence>
<name>A0A1H8AFX4_9BACL</name>
<keyword evidence="4" id="KW-1185">Reference proteome</keyword>
<reference evidence="3 4" key="1">
    <citation type="submission" date="2016-10" db="EMBL/GenBank/DDBJ databases">
        <authorList>
            <person name="de Groot N.N."/>
        </authorList>
    </citation>
    <scope>NUCLEOTIDE SEQUENCE [LARGE SCALE GENOMIC DNA]</scope>
    <source>
        <strain evidence="3 4">DSM 46701</strain>
    </source>
</reference>
<dbReference type="Proteomes" id="UP000199695">
    <property type="component" value="Unassembled WGS sequence"/>
</dbReference>
<evidence type="ECO:0000256" key="2">
    <source>
        <dbReference type="SAM" id="Phobius"/>
    </source>
</evidence>
<dbReference type="RefSeq" id="WP_089964443.1">
    <property type="nucleotide sequence ID" value="NZ_FOCQ01000001.1"/>
</dbReference>
<dbReference type="EMBL" id="FOCQ01000001">
    <property type="protein sequence ID" value="SEM69665.1"/>
    <property type="molecule type" value="Genomic_DNA"/>
</dbReference>
<sequence>MHGLANAVTHAIVYLDLAFVCLLFAVGIYRRINEQDRSLRQKRQSGANETGEFRQDVSSEASLRESFIK</sequence>
<keyword evidence="2" id="KW-0812">Transmembrane</keyword>
<feature type="region of interest" description="Disordered" evidence="1">
    <location>
        <begin position="36"/>
        <end position="69"/>
    </location>
</feature>
<accession>A0A1H8AFX4</accession>
<dbReference type="AlphaFoldDB" id="A0A1H8AFX4"/>
<evidence type="ECO:0000256" key="1">
    <source>
        <dbReference type="SAM" id="MobiDB-lite"/>
    </source>
</evidence>
<proteinExistence type="predicted"/>
<evidence type="ECO:0000313" key="3">
    <source>
        <dbReference type="EMBL" id="SEM69665.1"/>
    </source>
</evidence>
<organism evidence="3 4">
    <name type="scientific">Lihuaxuella thermophila</name>
    <dbReference type="NCBI Taxonomy" id="1173111"/>
    <lineage>
        <taxon>Bacteria</taxon>
        <taxon>Bacillati</taxon>
        <taxon>Bacillota</taxon>
        <taxon>Bacilli</taxon>
        <taxon>Bacillales</taxon>
        <taxon>Thermoactinomycetaceae</taxon>
        <taxon>Lihuaxuella</taxon>
    </lineage>
</organism>
<gene>
    <name evidence="3" type="ORF">SAMN05444955_101130</name>
</gene>
<dbReference type="STRING" id="1173111.SAMN05444955_101130"/>
<protein>
    <submittedName>
        <fullName evidence="3">Uncharacterized protein</fullName>
    </submittedName>
</protein>